<keyword evidence="3" id="KW-1185">Reference proteome</keyword>
<sequence>MSELDLGIRGNFKKLMTHLVDYEYAIDIQCKYGGAQKKARVQPSSAQSTIKVRKEKLGDRITALHQLVSPFGKVMQGHCHHFLPSIPHGDGITSSKAKPP</sequence>
<evidence type="ECO:0000313" key="2">
    <source>
        <dbReference type="EMBL" id="KAK4765306.1"/>
    </source>
</evidence>
<keyword evidence="1" id="KW-0238">DNA-binding</keyword>
<dbReference type="EMBL" id="JAXQNO010000023">
    <property type="protein sequence ID" value="KAK4765306.1"/>
    <property type="molecule type" value="Genomic_DNA"/>
</dbReference>
<reference evidence="2 3" key="1">
    <citation type="journal article" date="2023" name="Hortic Res">
        <title>Pangenome of water caltrop reveals structural variations and asymmetric subgenome divergence after allopolyploidization.</title>
        <authorList>
            <person name="Zhang X."/>
            <person name="Chen Y."/>
            <person name="Wang L."/>
            <person name="Yuan Y."/>
            <person name="Fang M."/>
            <person name="Shi L."/>
            <person name="Lu R."/>
            <person name="Comes H.P."/>
            <person name="Ma Y."/>
            <person name="Chen Y."/>
            <person name="Huang G."/>
            <person name="Zhou Y."/>
            <person name="Zheng Z."/>
            <person name="Qiu Y."/>
        </authorList>
    </citation>
    <scope>NUCLEOTIDE SEQUENCE [LARGE SCALE GENOMIC DNA]</scope>
    <source>
        <strain evidence="2">F231</strain>
    </source>
</reference>
<protein>
    <submittedName>
        <fullName evidence="2">Uncharacterized protein</fullName>
    </submittedName>
</protein>
<accession>A0AAN7KJQ4</accession>
<name>A0AAN7KJQ4_TRANT</name>
<dbReference type="InterPro" id="IPR045239">
    <property type="entry name" value="bHLH95_bHLH"/>
</dbReference>
<dbReference type="Proteomes" id="UP001346149">
    <property type="component" value="Unassembled WGS sequence"/>
</dbReference>
<evidence type="ECO:0000256" key="1">
    <source>
        <dbReference type="ARBA" id="ARBA00023125"/>
    </source>
</evidence>
<dbReference type="GO" id="GO:0003677">
    <property type="term" value="F:DNA binding"/>
    <property type="evidence" value="ECO:0007669"/>
    <property type="project" value="UniProtKB-KW"/>
</dbReference>
<proteinExistence type="predicted"/>
<gene>
    <name evidence="2" type="ORF">SAY86_026396</name>
</gene>
<evidence type="ECO:0000313" key="3">
    <source>
        <dbReference type="Proteomes" id="UP001346149"/>
    </source>
</evidence>
<organism evidence="2 3">
    <name type="scientific">Trapa natans</name>
    <name type="common">Water chestnut</name>
    <dbReference type="NCBI Taxonomy" id="22666"/>
    <lineage>
        <taxon>Eukaryota</taxon>
        <taxon>Viridiplantae</taxon>
        <taxon>Streptophyta</taxon>
        <taxon>Embryophyta</taxon>
        <taxon>Tracheophyta</taxon>
        <taxon>Spermatophyta</taxon>
        <taxon>Magnoliopsida</taxon>
        <taxon>eudicotyledons</taxon>
        <taxon>Gunneridae</taxon>
        <taxon>Pentapetalae</taxon>
        <taxon>rosids</taxon>
        <taxon>malvids</taxon>
        <taxon>Myrtales</taxon>
        <taxon>Lythraceae</taxon>
        <taxon>Trapa</taxon>
    </lineage>
</organism>
<comment type="caution">
    <text evidence="2">The sequence shown here is derived from an EMBL/GenBank/DDBJ whole genome shotgun (WGS) entry which is preliminary data.</text>
</comment>
<dbReference type="AlphaFoldDB" id="A0AAN7KJQ4"/>
<dbReference type="CDD" id="cd11393">
    <property type="entry name" value="bHLH_AtbHLH_like"/>
    <property type="match status" value="1"/>
</dbReference>